<organism evidence="2 3">
    <name type="scientific">Candidatus Opimibacter skivensis</name>
    <dbReference type="NCBI Taxonomy" id="2982028"/>
    <lineage>
        <taxon>Bacteria</taxon>
        <taxon>Pseudomonadati</taxon>
        <taxon>Bacteroidota</taxon>
        <taxon>Saprospiria</taxon>
        <taxon>Saprospirales</taxon>
        <taxon>Saprospiraceae</taxon>
        <taxon>Candidatus Opimibacter</taxon>
    </lineage>
</organism>
<feature type="signal peptide" evidence="1">
    <location>
        <begin position="1"/>
        <end position="26"/>
    </location>
</feature>
<feature type="chain" id="PRO_5039350824" description="Lipoprotein" evidence="1">
    <location>
        <begin position="27"/>
        <end position="138"/>
    </location>
</feature>
<evidence type="ECO:0000313" key="2">
    <source>
        <dbReference type="EMBL" id="MBK9985364.1"/>
    </source>
</evidence>
<sequence length="138" mass="15494">MKNIFPHSLISILCLFAICSCQRKMADACCAPTMQAKNKSTVLTCKLSTKELQDRKMTVLASLKKQMLERKELSNGYAFKFGGSDNVLNELTEFIKSERECCDFFTFNLSISGDKSEIWLELTGVEGAKNFITDELGL</sequence>
<gene>
    <name evidence="2" type="ORF">IPP15_23995</name>
</gene>
<dbReference type="EMBL" id="JADKGY010000035">
    <property type="protein sequence ID" value="MBK9985364.1"/>
    <property type="molecule type" value="Genomic_DNA"/>
</dbReference>
<evidence type="ECO:0008006" key="4">
    <source>
        <dbReference type="Google" id="ProtNLM"/>
    </source>
</evidence>
<dbReference type="AlphaFoldDB" id="A0A9D7T057"/>
<comment type="caution">
    <text evidence="2">The sequence shown here is derived from an EMBL/GenBank/DDBJ whole genome shotgun (WGS) entry which is preliminary data.</text>
</comment>
<protein>
    <recommendedName>
        <fullName evidence="4">Lipoprotein</fullName>
    </recommendedName>
</protein>
<proteinExistence type="predicted"/>
<accession>A0A9D7T057</accession>
<name>A0A9D7T057_9BACT</name>
<evidence type="ECO:0000313" key="3">
    <source>
        <dbReference type="Proteomes" id="UP000808337"/>
    </source>
</evidence>
<dbReference type="PROSITE" id="PS51257">
    <property type="entry name" value="PROKAR_LIPOPROTEIN"/>
    <property type="match status" value="1"/>
</dbReference>
<dbReference type="Proteomes" id="UP000808337">
    <property type="component" value="Unassembled WGS sequence"/>
</dbReference>
<reference evidence="2 3" key="1">
    <citation type="submission" date="2020-10" db="EMBL/GenBank/DDBJ databases">
        <title>Connecting structure to function with the recovery of over 1000 high-quality activated sludge metagenome-assembled genomes encoding full-length rRNA genes using long-read sequencing.</title>
        <authorList>
            <person name="Singleton C.M."/>
            <person name="Petriglieri F."/>
            <person name="Kristensen J.M."/>
            <person name="Kirkegaard R.H."/>
            <person name="Michaelsen T.Y."/>
            <person name="Andersen M.H."/>
            <person name="Karst S.M."/>
            <person name="Dueholm M.S."/>
            <person name="Nielsen P.H."/>
            <person name="Albertsen M."/>
        </authorList>
    </citation>
    <scope>NUCLEOTIDE SEQUENCE [LARGE SCALE GENOMIC DNA]</scope>
    <source>
        <strain evidence="2">Ribe_18-Q3-R11-54_MAXAC.273</strain>
    </source>
</reference>
<evidence type="ECO:0000256" key="1">
    <source>
        <dbReference type="SAM" id="SignalP"/>
    </source>
</evidence>
<keyword evidence="1" id="KW-0732">Signal</keyword>